<name>B6ILX9_CAEBR</name>
<sequence>MLKYFYIF</sequence>
<protein>
    <submittedName>
        <fullName evidence="1">Protein CBG26258</fullName>
    </submittedName>
</protein>
<dbReference type="GeneID" id="68917739"/>
<dbReference type="EMBL" id="HE601157">
    <property type="protein sequence ID" value="CAS00909.1"/>
    <property type="molecule type" value="Genomic_DNA"/>
</dbReference>
<keyword evidence="2" id="KW-1185">Reference proteome</keyword>
<organism evidence="1 2">
    <name type="scientific">Caenorhabditis briggsae</name>
    <dbReference type="NCBI Taxonomy" id="6238"/>
    <lineage>
        <taxon>Eukaryota</taxon>
        <taxon>Metazoa</taxon>
        <taxon>Ecdysozoa</taxon>
        <taxon>Nematoda</taxon>
        <taxon>Chromadorea</taxon>
        <taxon>Rhabditida</taxon>
        <taxon>Rhabditina</taxon>
        <taxon>Rhabditomorpha</taxon>
        <taxon>Rhabditoidea</taxon>
        <taxon>Rhabditidae</taxon>
        <taxon>Peloderinae</taxon>
        <taxon>Caenorhabditis</taxon>
    </lineage>
</organism>
<dbReference type="CTD" id="68917739"/>
<dbReference type="Proteomes" id="UP000008549">
    <property type="component" value="Unassembled WGS sequence"/>
</dbReference>
<reference evidence="1 2" key="1">
    <citation type="journal article" date="2003" name="PLoS Biol.">
        <title>The genome sequence of Caenorhabditis briggsae: a platform for comparative genomics.</title>
        <authorList>
            <person name="Stein L.D."/>
            <person name="Bao Z."/>
            <person name="Blasiar D."/>
            <person name="Blumenthal T."/>
            <person name="Brent M.R."/>
            <person name="Chen N."/>
            <person name="Chinwalla A."/>
            <person name="Clarke L."/>
            <person name="Clee C."/>
            <person name="Coghlan A."/>
            <person name="Coulson A."/>
            <person name="D'Eustachio P."/>
            <person name="Fitch D.H."/>
            <person name="Fulton L.A."/>
            <person name="Fulton R.E."/>
            <person name="Griffiths-Jones S."/>
            <person name="Harris T.W."/>
            <person name="Hillier L.W."/>
            <person name="Kamath R."/>
            <person name="Kuwabara P.E."/>
            <person name="Mardis E.R."/>
            <person name="Marra M.A."/>
            <person name="Miner T.L."/>
            <person name="Minx P."/>
            <person name="Mullikin J.C."/>
            <person name="Plumb R.W."/>
            <person name="Rogers J."/>
            <person name="Schein J.E."/>
            <person name="Sohrmann M."/>
            <person name="Spieth J."/>
            <person name="Stajich J.E."/>
            <person name="Wei C."/>
            <person name="Willey D."/>
            <person name="Wilson R.K."/>
            <person name="Durbin R."/>
            <person name="Waterston R.H."/>
        </authorList>
    </citation>
    <scope>NUCLEOTIDE SEQUENCE [LARGE SCALE GENOMIC DNA]</scope>
    <source>
        <strain evidence="1 2">AF16</strain>
    </source>
</reference>
<reference evidence="1 2" key="2">
    <citation type="journal article" date="2011" name="PLoS Genet.">
        <title>Caenorhabditis briggsae recombinant inbred line genotypes reveal inter-strain incompatibility and the evolution of recombination.</title>
        <authorList>
            <person name="Ross J.A."/>
            <person name="Koboldt D.C."/>
            <person name="Staisch J.E."/>
            <person name="Chamberlin H.M."/>
            <person name="Gupta B.P."/>
            <person name="Miller R.D."/>
            <person name="Baird S.E."/>
            <person name="Haag E.S."/>
        </authorList>
    </citation>
    <scope>NUCLEOTIDE SEQUENCE [LARGE SCALE GENOMIC DNA]</scope>
    <source>
        <strain evidence="1 2">AF16</strain>
    </source>
</reference>
<dbReference type="RefSeq" id="XP_045100467.1">
    <property type="nucleotide sequence ID" value="XM_045244899.1"/>
</dbReference>
<evidence type="ECO:0000313" key="1">
    <source>
        <dbReference type="EMBL" id="CAS00909.1"/>
    </source>
</evidence>
<evidence type="ECO:0000313" key="2">
    <source>
        <dbReference type="Proteomes" id="UP000008549"/>
    </source>
</evidence>
<gene>
    <name evidence="1" type="ORF">CBG26258</name>
    <name evidence="1" type="ORF">CBG_26258</name>
</gene>
<dbReference type="KEGG" id="cbr:CBG_26258"/>
<dbReference type="InParanoid" id="B6ILX9"/>
<proteinExistence type="predicted"/>
<accession>B6ILX9</accession>